<protein>
    <submittedName>
        <fullName evidence="4">Phosphotransacetylase</fullName>
    </submittedName>
</protein>
<dbReference type="Gene3D" id="3.40.50.10750">
    <property type="entry name" value="Isocitrate/Isopropylmalate dehydrogenase-like"/>
    <property type="match status" value="1"/>
</dbReference>
<organism evidence="4">
    <name type="scientific">Caldithrix abyssi</name>
    <dbReference type="NCBI Taxonomy" id="187145"/>
    <lineage>
        <taxon>Bacteria</taxon>
        <taxon>Pseudomonadati</taxon>
        <taxon>Calditrichota</taxon>
        <taxon>Calditrichia</taxon>
        <taxon>Calditrichales</taxon>
        <taxon>Calditrichaceae</taxon>
        <taxon>Caldithrix</taxon>
    </lineage>
</organism>
<gene>
    <name evidence="4" type="ORF">ENL21_00200</name>
</gene>
<dbReference type="InterPro" id="IPR042113">
    <property type="entry name" value="P_AcTrfase_dom1"/>
</dbReference>
<evidence type="ECO:0000256" key="1">
    <source>
        <dbReference type="ARBA" id="ARBA00022679"/>
    </source>
</evidence>
<dbReference type="Pfam" id="PF01515">
    <property type="entry name" value="PTA_PTB"/>
    <property type="match status" value="1"/>
</dbReference>
<evidence type="ECO:0000259" key="3">
    <source>
        <dbReference type="SMART" id="SM00919"/>
    </source>
</evidence>
<proteinExistence type="predicted"/>
<dbReference type="InterPro" id="IPR012302">
    <property type="entry name" value="Malic_NAD-bd"/>
</dbReference>
<sequence>LVTKEMVKSMADKPIIMAMANPDPEIRYEDAISVRDDLIMATGRSDYPNQVNNVLGFPFIFRGALDVHARKINMEMKKAAVHALADLARQDVPDSVIRAYGGKPFSFGPEYIIPKPFDPRVLTWEALAVARAAVETGVARKKITDWDAYRDALESRLGRSHEISRILINKAKDIKKRIVLPEGEEIKVLRSAQILIDEDIVQPILLGEKEKIHALAEKYNLDINKAEIIEFSKSDKIETYVDELYRLRQRKGLTRNACHRLLTTDHNYYGVMMVRMGDADGMVSGVNHYYPEVIRPALQILEVQKDKKFIAGLYAMVFKKETIFFADTTVNIESTAEILANTAIMVADKVKKTFDIEPRIAMLSFSNFGSVRHPFSEKVAKATQMVKEMRPDLIIDGEMQVDLAFDTELRERDYNFSDLKGRANVLIFPSLEAGNIGYKLMARLGGAEAIGPILVGLEKSVHVLQRHCDVDTIVRMCAIAALDA</sequence>
<dbReference type="GO" id="GO:0051287">
    <property type="term" value="F:NAD binding"/>
    <property type="evidence" value="ECO:0007669"/>
    <property type="project" value="InterPro"/>
</dbReference>
<name>A0A7V5LIR2_CALAY</name>
<dbReference type="PANTHER" id="PTHR43356:SF3">
    <property type="entry name" value="PHOSPHATE ACETYLTRANSFERASE"/>
    <property type="match status" value="1"/>
</dbReference>
<keyword evidence="2" id="KW-0012">Acyltransferase</keyword>
<dbReference type="Gene3D" id="3.40.50.10950">
    <property type="match status" value="1"/>
</dbReference>
<dbReference type="Proteomes" id="UP000886111">
    <property type="component" value="Unassembled WGS sequence"/>
</dbReference>
<dbReference type="Pfam" id="PF03949">
    <property type="entry name" value="Malic_M"/>
    <property type="match status" value="1"/>
</dbReference>
<dbReference type="InterPro" id="IPR002505">
    <property type="entry name" value="PTA_PTB"/>
</dbReference>
<keyword evidence="1" id="KW-0808">Transferase</keyword>
<dbReference type="Gene3D" id="3.40.50.720">
    <property type="entry name" value="NAD(P)-binding Rossmann-like Domain"/>
    <property type="match status" value="1"/>
</dbReference>
<dbReference type="PANTHER" id="PTHR43356">
    <property type="entry name" value="PHOSPHATE ACETYLTRANSFERASE"/>
    <property type="match status" value="1"/>
</dbReference>
<dbReference type="SUPFAM" id="SSF51735">
    <property type="entry name" value="NAD(P)-binding Rossmann-fold domains"/>
    <property type="match status" value="1"/>
</dbReference>
<comment type="caution">
    <text evidence="4">The sequence shown here is derived from an EMBL/GenBank/DDBJ whole genome shotgun (WGS) entry which is preliminary data.</text>
</comment>
<reference evidence="4" key="1">
    <citation type="journal article" date="2020" name="mSystems">
        <title>Genome- and Community-Level Interaction Insights into Carbon Utilization and Element Cycling Functions of Hydrothermarchaeota in Hydrothermal Sediment.</title>
        <authorList>
            <person name="Zhou Z."/>
            <person name="Liu Y."/>
            <person name="Xu W."/>
            <person name="Pan J."/>
            <person name="Luo Z.H."/>
            <person name="Li M."/>
        </authorList>
    </citation>
    <scope>NUCLEOTIDE SEQUENCE [LARGE SCALE GENOMIC DNA]</scope>
    <source>
        <strain evidence="4">HyVt-76</strain>
    </source>
</reference>
<evidence type="ECO:0000256" key="2">
    <source>
        <dbReference type="ARBA" id="ARBA00023315"/>
    </source>
</evidence>
<dbReference type="AlphaFoldDB" id="A0A7V5LIR2"/>
<dbReference type="InterPro" id="IPR050500">
    <property type="entry name" value="Phos_Acetyltrans/Butyryltrans"/>
</dbReference>
<dbReference type="SMART" id="SM00919">
    <property type="entry name" value="Malic_M"/>
    <property type="match status" value="1"/>
</dbReference>
<dbReference type="InterPro" id="IPR036291">
    <property type="entry name" value="NAD(P)-bd_dom_sf"/>
</dbReference>
<evidence type="ECO:0000313" key="4">
    <source>
        <dbReference type="EMBL" id="HHE54175.1"/>
    </source>
</evidence>
<feature type="non-terminal residue" evidence="4">
    <location>
        <position position="1"/>
    </location>
</feature>
<dbReference type="SUPFAM" id="SSF53659">
    <property type="entry name" value="Isocitrate/Isopropylmalate dehydrogenase-like"/>
    <property type="match status" value="1"/>
</dbReference>
<accession>A0A7V5LIR2</accession>
<feature type="domain" description="Malic enzyme NAD-binding" evidence="3">
    <location>
        <begin position="1"/>
        <end position="134"/>
    </location>
</feature>
<dbReference type="EMBL" id="DRTD01000015">
    <property type="protein sequence ID" value="HHE54175.1"/>
    <property type="molecule type" value="Genomic_DNA"/>
</dbReference>
<dbReference type="NCBIfam" id="NF007233">
    <property type="entry name" value="PRK09653.1"/>
    <property type="match status" value="1"/>
</dbReference>
<dbReference type="GO" id="GO:0016746">
    <property type="term" value="F:acyltransferase activity"/>
    <property type="evidence" value="ECO:0007669"/>
    <property type="project" value="UniProtKB-KW"/>
</dbReference>
<dbReference type="InterPro" id="IPR042112">
    <property type="entry name" value="P_AcTrfase_dom2"/>
</dbReference>